<name>A0A8H3WRN4_9PEZI</name>
<evidence type="ECO:0000313" key="3">
    <source>
        <dbReference type="Proteomes" id="UP000434172"/>
    </source>
</evidence>
<dbReference type="EMBL" id="WOWK01000006">
    <property type="protein sequence ID" value="KAF0330792.1"/>
    <property type="molecule type" value="Genomic_DNA"/>
</dbReference>
<protein>
    <submittedName>
        <fullName evidence="2">Uncharacterized protein</fullName>
    </submittedName>
</protein>
<accession>A0A8H3WRN4</accession>
<keyword evidence="3" id="KW-1185">Reference proteome</keyword>
<feature type="region of interest" description="Disordered" evidence="1">
    <location>
        <begin position="1"/>
        <end position="58"/>
    </location>
</feature>
<feature type="compositionally biased region" description="Basic and acidic residues" evidence="1">
    <location>
        <begin position="28"/>
        <end position="37"/>
    </location>
</feature>
<proteinExistence type="predicted"/>
<evidence type="ECO:0000256" key="1">
    <source>
        <dbReference type="SAM" id="MobiDB-lite"/>
    </source>
</evidence>
<dbReference type="Proteomes" id="UP000434172">
    <property type="component" value="Unassembled WGS sequence"/>
</dbReference>
<sequence>MTKAPPIAKPVILPMHRPADGRIPVRSGADRPEDDPRLTLAETQSGAVDRPISSGTHSDGYSRAFACLALEFISRNPTPSFAIMPYQVSANTSILIRRVSDRGPTPPDTAAKLSAWPSFHDLRCKGRWRLEAVVAE</sequence>
<gene>
    <name evidence="2" type="ORF">GQ607_002196</name>
</gene>
<dbReference type="AlphaFoldDB" id="A0A8H3WRN4"/>
<comment type="caution">
    <text evidence="2">The sequence shown here is derived from an EMBL/GenBank/DDBJ whole genome shotgun (WGS) entry which is preliminary data.</text>
</comment>
<reference evidence="2 3" key="1">
    <citation type="submission" date="2019-12" db="EMBL/GenBank/DDBJ databases">
        <title>A genome sequence resource for the geographically widespread anthracnose pathogen Colletotrichum asianum.</title>
        <authorList>
            <person name="Meng Y."/>
        </authorList>
    </citation>
    <scope>NUCLEOTIDE SEQUENCE [LARGE SCALE GENOMIC DNA]</scope>
    <source>
        <strain evidence="2 3">ICMP 18580</strain>
    </source>
</reference>
<evidence type="ECO:0000313" key="2">
    <source>
        <dbReference type="EMBL" id="KAF0330792.1"/>
    </source>
</evidence>
<organism evidence="2 3">
    <name type="scientific">Colletotrichum asianum</name>
    <dbReference type="NCBI Taxonomy" id="702518"/>
    <lineage>
        <taxon>Eukaryota</taxon>
        <taxon>Fungi</taxon>
        <taxon>Dikarya</taxon>
        <taxon>Ascomycota</taxon>
        <taxon>Pezizomycotina</taxon>
        <taxon>Sordariomycetes</taxon>
        <taxon>Hypocreomycetidae</taxon>
        <taxon>Glomerellales</taxon>
        <taxon>Glomerellaceae</taxon>
        <taxon>Colletotrichum</taxon>
        <taxon>Colletotrichum gloeosporioides species complex</taxon>
    </lineage>
</organism>